<dbReference type="Pfam" id="PF08327">
    <property type="entry name" value="AHSA1"/>
    <property type="match status" value="1"/>
</dbReference>
<dbReference type="CDD" id="cd08893">
    <property type="entry name" value="SRPBCC_CalC_Aha1-like_GntR-HTH"/>
    <property type="match status" value="1"/>
</dbReference>
<dbReference type="InterPro" id="IPR023393">
    <property type="entry name" value="START-like_dom_sf"/>
</dbReference>
<feature type="domain" description="Activator of Hsp90 ATPase homologue 1/2-like C-terminal" evidence="2">
    <location>
        <begin position="17"/>
        <end position="138"/>
    </location>
</feature>
<evidence type="ECO:0000313" key="3">
    <source>
        <dbReference type="EMBL" id="ARQ01379.1"/>
    </source>
</evidence>
<evidence type="ECO:0000256" key="1">
    <source>
        <dbReference type="ARBA" id="ARBA00006817"/>
    </source>
</evidence>
<dbReference type="AlphaFoldDB" id="A0A1W6ZVC5"/>
<dbReference type="Proteomes" id="UP000194137">
    <property type="component" value="Chromosome"/>
</dbReference>
<organism evidence="3 4">
    <name type="scientific">Pseudorhodoplanes sinuspersici</name>
    <dbReference type="NCBI Taxonomy" id="1235591"/>
    <lineage>
        <taxon>Bacteria</taxon>
        <taxon>Pseudomonadati</taxon>
        <taxon>Pseudomonadota</taxon>
        <taxon>Alphaproteobacteria</taxon>
        <taxon>Hyphomicrobiales</taxon>
        <taxon>Pseudorhodoplanes</taxon>
    </lineage>
</organism>
<accession>A0A1W6ZVC5</accession>
<comment type="similarity">
    <text evidence="1">Belongs to the AHA1 family.</text>
</comment>
<dbReference type="SUPFAM" id="SSF55961">
    <property type="entry name" value="Bet v1-like"/>
    <property type="match status" value="1"/>
</dbReference>
<keyword evidence="4" id="KW-1185">Reference proteome</keyword>
<evidence type="ECO:0000313" key="4">
    <source>
        <dbReference type="Proteomes" id="UP000194137"/>
    </source>
</evidence>
<dbReference type="EMBL" id="CP021112">
    <property type="protein sequence ID" value="ARQ01379.1"/>
    <property type="molecule type" value="Genomic_DNA"/>
</dbReference>
<dbReference type="OrthoDB" id="9815653at2"/>
<reference evidence="3 4" key="1">
    <citation type="submission" date="2017-05" db="EMBL/GenBank/DDBJ databases">
        <title>Full genome sequence of Pseudorhodoplanes sinuspersici.</title>
        <authorList>
            <person name="Dastgheib S.M.M."/>
            <person name="Shavandi M."/>
            <person name="Tirandaz H."/>
        </authorList>
    </citation>
    <scope>NUCLEOTIDE SEQUENCE [LARGE SCALE GENOMIC DNA]</scope>
    <source>
        <strain evidence="3 4">RIPI110</strain>
    </source>
</reference>
<dbReference type="Gene3D" id="3.30.530.20">
    <property type="match status" value="1"/>
</dbReference>
<protein>
    <recommendedName>
        <fullName evidence="2">Activator of Hsp90 ATPase homologue 1/2-like C-terminal domain-containing protein</fullName>
    </recommendedName>
</protein>
<proteinExistence type="inferred from homology"/>
<gene>
    <name evidence="3" type="ORF">CAK95_21440</name>
</gene>
<dbReference type="STRING" id="1235591.CAK95_21440"/>
<evidence type="ECO:0000259" key="2">
    <source>
        <dbReference type="Pfam" id="PF08327"/>
    </source>
</evidence>
<dbReference type="KEGG" id="psin:CAK95_21440"/>
<dbReference type="RefSeq" id="WP_086089774.1">
    <property type="nucleotide sequence ID" value="NZ_CP021112.1"/>
</dbReference>
<dbReference type="InterPro" id="IPR013538">
    <property type="entry name" value="ASHA1/2-like_C"/>
</dbReference>
<name>A0A1W6ZVC5_9HYPH</name>
<sequence length="161" mass="18236">MTADKPKFVYVTYIASTAEKVFEALTDASISKQFWFGFHVDSNWKKGSAFALKKDGVTMDSGVVLLCEPPHRLSYTWHPEYESHRHERPSRVLFELEQLKGQVKLTVTHDDFDEDSKVFESISGGWPLVLSSLKSMLETGKSLEPTFSEDDIKKLEAACAQ</sequence>